<dbReference type="EMBL" id="CAJDYZ010009052">
    <property type="protein sequence ID" value="CAD1476107.1"/>
    <property type="molecule type" value="Genomic_DNA"/>
</dbReference>
<sequence length="44" mass="5134">MPNVAVDYDYTSCLCSVNYYCTFVVVSVDGLDERSLPIYRWFND</sequence>
<dbReference type="Proteomes" id="UP000752696">
    <property type="component" value="Unassembled WGS sequence"/>
</dbReference>
<dbReference type="AlphaFoldDB" id="A0A6V7H8S7"/>
<organism evidence="1 2">
    <name type="scientific">Heterotrigona itama</name>
    <dbReference type="NCBI Taxonomy" id="395501"/>
    <lineage>
        <taxon>Eukaryota</taxon>
        <taxon>Metazoa</taxon>
        <taxon>Ecdysozoa</taxon>
        <taxon>Arthropoda</taxon>
        <taxon>Hexapoda</taxon>
        <taxon>Insecta</taxon>
        <taxon>Pterygota</taxon>
        <taxon>Neoptera</taxon>
        <taxon>Endopterygota</taxon>
        <taxon>Hymenoptera</taxon>
        <taxon>Apocrita</taxon>
        <taxon>Aculeata</taxon>
        <taxon>Apoidea</taxon>
        <taxon>Anthophila</taxon>
        <taxon>Apidae</taxon>
        <taxon>Heterotrigona</taxon>
    </lineage>
</organism>
<reference evidence="1" key="1">
    <citation type="submission" date="2020-07" db="EMBL/GenBank/DDBJ databases">
        <authorList>
            <person name="Nazaruddin N."/>
        </authorList>
    </citation>
    <scope>NUCLEOTIDE SEQUENCE</scope>
</reference>
<feature type="non-terminal residue" evidence="1">
    <location>
        <position position="44"/>
    </location>
</feature>
<comment type="caution">
    <text evidence="1">The sequence shown here is derived from an EMBL/GenBank/DDBJ whole genome shotgun (WGS) entry which is preliminary data.</text>
</comment>
<evidence type="ECO:0000313" key="1">
    <source>
        <dbReference type="EMBL" id="CAD1476107.1"/>
    </source>
</evidence>
<evidence type="ECO:0000313" key="2">
    <source>
        <dbReference type="Proteomes" id="UP000752696"/>
    </source>
</evidence>
<accession>A0A6V7H8S7</accession>
<name>A0A6V7H8S7_9HYME</name>
<gene>
    <name evidence="1" type="ORF">MHI_LOCUS620768</name>
</gene>
<proteinExistence type="predicted"/>
<keyword evidence="2" id="KW-1185">Reference proteome</keyword>
<protein>
    <submittedName>
        <fullName evidence="1">Uncharacterized protein</fullName>
    </submittedName>
</protein>